<keyword evidence="5 6" id="KW-0472">Membrane</keyword>
<name>A0A941DTP7_9BURK</name>
<feature type="transmembrane region" description="Helical" evidence="6">
    <location>
        <begin position="59"/>
        <end position="86"/>
    </location>
</feature>
<dbReference type="Proteomes" id="UP000680067">
    <property type="component" value="Unassembled WGS sequence"/>
</dbReference>
<evidence type="ECO:0000313" key="8">
    <source>
        <dbReference type="Proteomes" id="UP000680067"/>
    </source>
</evidence>
<comment type="caution">
    <text evidence="7">The sequence shown here is derived from an EMBL/GenBank/DDBJ whole genome shotgun (WGS) entry which is preliminary data.</text>
</comment>
<feature type="transmembrane region" description="Helical" evidence="6">
    <location>
        <begin position="149"/>
        <end position="169"/>
    </location>
</feature>
<protein>
    <submittedName>
        <fullName evidence="7">LysE family translocator</fullName>
    </submittedName>
</protein>
<keyword evidence="8" id="KW-1185">Reference proteome</keyword>
<reference evidence="7" key="1">
    <citation type="submission" date="2021-04" db="EMBL/GenBank/DDBJ databases">
        <title>novel species isolated from subtropical streams in China.</title>
        <authorList>
            <person name="Lu H."/>
        </authorList>
    </citation>
    <scope>NUCLEOTIDE SEQUENCE</scope>
    <source>
        <strain evidence="7">LFS511W</strain>
    </source>
</reference>
<sequence length="200" mass="21720">MEHWLLYFSAVCAVFLLPGPDMALVMNNAIQRGFRAGVWTSAGLAFSRSAHVVLSGVGLSALFHVFPVLLEVAKFAGAAFLIWLAYGSLRSSDTQSQDKPAFEGKVAFRQGLLTNLMNPKALMFCGVFLPQFIRPGEMLATEYLKLGSGLVISGWLFDLLYAGLAARAASYLSGPSRTRTLINRMFAGIFALTAFKLILS</sequence>
<evidence type="ECO:0000256" key="5">
    <source>
        <dbReference type="ARBA" id="ARBA00023136"/>
    </source>
</evidence>
<dbReference type="PIRSF" id="PIRSF006324">
    <property type="entry name" value="LeuE"/>
    <property type="match status" value="1"/>
</dbReference>
<evidence type="ECO:0000256" key="3">
    <source>
        <dbReference type="ARBA" id="ARBA00022692"/>
    </source>
</evidence>
<comment type="subcellular location">
    <subcellularLocation>
        <location evidence="1">Cell membrane</location>
        <topology evidence="1">Multi-pass membrane protein</topology>
    </subcellularLocation>
</comment>
<dbReference type="EMBL" id="JAGSPN010000015">
    <property type="protein sequence ID" value="MBR7783871.1"/>
    <property type="molecule type" value="Genomic_DNA"/>
</dbReference>
<keyword evidence="2" id="KW-1003">Cell membrane</keyword>
<evidence type="ECO:0000256" key="1">
    <source>
        <dbReference type="ARBA" id="ARBA00004651"/>
    </source>
</evidence>
<dbReference type="GO" id="GO:0015171">
    <property type="term" value="F:amino acid transmembrane transporter activity"/>
    <property type="evidence" value="ECO:0007669"/>
    <property type="project" value="TreeGrafter"/>
</dbReference>
<feature type="transmembrane region" description="Helical" evidence="6">
    <location>
        <begin position="181"/>
        <end position="199"/>
    </location>
</feature>
<evidence type="ECO:0000313" key="7">
    <source>
        <dbReference type="EMBL" id="MBR7783871.1"/>
    </source>
</evidence>
<dbReference type="GO" id="GO:0005886">
    <property type="term" value="C:plasma membrane"/>
    <property type="evidence" value="ECO:0007669"/>
    <property type="project" value="UniProtKB-SubCell"/>
</dbReference>
<keyword evidence="4 6" id="KW-1133">Transmembrane helix</keyword>
<organism evidence="7 8">
    <name type="scientific">Undibacterium luofuense</name>
    <dbReference type="NCBI Taxonomy" id="2828733"/>
    <lineage>
        <taxon>Bacteria</taxon>
        <taxon>Pseudomonadati</taxon>
        <taxon>Pseudomonadota</taxon>
        <taxon>Betaproteobacteria</taxon>
        <taxon>Burkholderiales</taxon>
        <taxon>Oxalobacteraceae</taxon>
        <taxon>Undibacterium</taxon>
    </lineage>
</organism>
<accession>A0A941DTP7</accession>
<keyword evidence="3 6" id="KW-0812">Transmembrane</keyword>
<dbReference type="InterPro" id="IPR001123">
    <property type="entry name" value="LeuE-type"/>
</dbReference>
<gene>
    <name evidence="7" type="ORF">KDM89_17125</name>
</gene>
<dbReference type="PANTHER" id="PTHR30086">
    <property type="entry name" value="ARGININE EXPORTER PROTEIN ARGO"/>
    <property type="match status" value="1"/>
</dbReference>
<dbReference type="PANTHER" id="PTHR30086:SF20">
    <property type="entry name" value="ARGININE EXPORTER PROTEIN ARGO-RELATED"/>
    <property type="match status" value="1"/>
</dbReference>
<dbReference type="Pfam" id="PF01810">
    <property type="entry name" value="LysE"/>
    <property type="match status" value="1"/>
</dbReference>
<evidence type="ECO:0000256" key="4">
    <source>
        <dbReference type="ARBA" id="ARBA00022989"/>
    </source>
</evidence>
<evidence type="ECO:0000256" key="6">
    <source>
        <dbReference type="SAM" id="Phobius"/>
    </source>
</evidence>
<dbReference type="RefSeq" id="WP_212689141.1">
    <property type="nucleotide sequence ID" value="NZ_JAGSPN010000015.1"/>
</dbReference>
<evidence type="ECO:0000256" key="2">
    <source>
        <dbReference type="ARBA" id="ARBA00022475"/>
    </source>
</evidence>
<proteinExistence type="predicted"/>
<dbReference type="AlphaFoldDB" id="A0A941DTP7"/>